<dbReference type="Proteomes" id="UP000504639">
    <property type="component" value="Chromosome W"/>
</dbReference>
<dbReference type="InterPro" id="IPR001995">
    <property type="entry name" value="Peptidase_A2_cat"/>
</dbReference>
<dbReference type="SUPFAM" id="SSF50630">
    <property type="entry name" value="Acid proteases"/>
    <property type="match status" value="1"/>
</dbReference>
<keyword evidence="7" id="KW-1185">Reference proteome</keyword>
<organism evidence="7 8">
    <name type="scientific">Aythya fuligula</name>
    <name type="common">Tufted duck</name>
    <name type="synonym">Anas fuligula</name>
    <dbReference type="NCBI Taxonomy" id="219594"/>
    <lineage>
        <taxon>Eukaryota</taxon>
        <taxon>Metazoa</taxon>
        <taxon>Chordata</taxon>
        <taxon>Craniata</taxon>
        <taxon>Vertebrata</taxon>
        <taxon>Euteleostomi</taxon>
        <taxon>Archelosauria</taxon>
        <taxon>Archosauria</taxon>
        <taxon>Dinosauria</taxon>
        <taxon>Saurischia</taxon>
        <taxon>Theropoda</taxon>
        <taxon>Coelurosauria</taxon>
        <taxon>Aves</taxon>
        <taxon>Neognathae</taxon>
        <taxon>Galloanserae</taxon>
        <taxon>Anseriformes</taxon>
        <taxon>Anatidae</taxon>
        <taxon>Aythyinae</taxon>
        <taxon>Aythya</taxon>
    </lineage>
</organism>
<feature type="region of interest" description="Disordered" evidence="5">
    <location>
        <begin position="204"/>
        <end position="225"/>
    </location>
</feature>
<dbReference type="GeneID" id="116501274"/>
<dbReference type="GO" id="GO:0004190">
    <property type="term" value="F:aspartic-type endopeptidase activity"/>
    <property type="evidence" value="ECO:0007669"/>
    <property type="project" value="UniProtKB-KW"/>
</dbReference>
<dbReference type="CDD" id="cd05482">
    <property type="entry name" value="HIV_retropepsin_like"/>
    <property type="match status" value="1"/>
</dbReference>
<evidence type="ECO:0000256" key="4">
    <source>
        <dbReference type="SAM" id="Coils"/>
    </source>
</evidence>
<dbReference type="InterPro" id="IPR029054">
    <property type="entry name" value="dUTPase-like"/>
</dbReference>
<reference evidence="8" key="1">
    <citation type="submission" date="2025-08" db="UniProtKB">
        <authorList>
            <consortium name="RefSeq"/>
        </authorList>
    </citation>
    <scope>IDENTIFICATION</scope>
    <source>
        <tissue evidence="8">Lung</tissue>
    </source>
</reference>
<dbReference type="Gene3D" id="2.70.40.10">
    <property type="match status" value="1"/>
</dbReference>
<keyword evidence="1" id="KW-0645">Protease</keyword>
<dbReference type="AlphaFoldDB" id="A0A6J3EHJ1"/>
<dbReference type="PROSITE" id="PS50175">
    <property type="entry name" value="ASP_PROT_RETROV"/>
    <property type="match status" value="1"/>
</dbReference>
<feature type="region of interest" description="Disordered" evidence="5">
    <location>
        <begin position="119"/>
        <end position="151"/>
    </location>
</feature>
<evidence type="ECO:0000313" key="7">
    <source>
        <dbReference type="Proteomes" id="UP000504639"/>
    </source>
</evidence>
<proteinExistence type="predicted"/>
<dbReference type="Gene3D" id="2.40.70.10">
    <property type="entry name" value="Acid Proteases"/>
    <property type="match status" value="1"/>
</dbReference>
<dbReference type="InterPro" id="IPR036157">
    <property type="entry name" value="dUTPase-like_sf"/>
</dbReference>
<dbReference type="InterPro" id="IPR034170">
    <property type="entry name" value="Retropepsin-like_cat_dom"/>
</dbReference>
<dbReference type="InterPro" id="IPR018061">
    <property type="entry name" value="Retropepsins"/>
</dbReference>
<dbReference type="InParanoid" id="A0A6J3EHJ1"/>
<protein>
    <submittedName>
        <fullName evidence="8">Uncharacterized protein LOC116501274</fullName>
    </submittedName>
</protein>
<dbReference type="InterPro" id="IPR001969">
    <property type="entry name" value="Aspartic_peptidase_AS"/>
</dbReference>
<name>A0A6J3EHJ1_AYTFU</name>
<keyword evidence="3" id="KW-0378">Hydrolase</keyword>
<evidence type="ECO:0000256" key="3">
    <source>
        <dbReference type="ARBA" id="ARBA00022801"/>
    </source>
</evidence>
<gene>
    <name evidence="8" type="primary">LOC116501274</name>
</gene>
<dbReference type="PROSITE" id="PS00141">
    <property type="entry name" value="ASP_PROTEASE"/>
    <property type="match status" value="1"/>
</dbReference>
<accession>A0A6J3EHJ1</accession>
<feature type="coiled-coil region" evidence="4">
    <location>
        <begin position="14"/>
        <end position="98"/>
    </location>
</feature>
<feature type="domain" description="Peptidase A2" evidence="6">
    <location>
        <begin position="389"/>
        <end position="465"/>
    </location>
</feature>
<evidence type="ECO:0000256" key="5">
    <source>
        <dbReference type="SAM" id="MobiDB-lite"/>
    </source>
</evidence>
<dbReference type="SUPFAM" id="SSF51283">
    <property type="entry name" value="dUTPase-like"/>
    <property type="match status" value="1"/>
</dbReference>
<keyword evidence="2" id="KW-0064">Aspartyl protease</keyword>
<dbReference type="Pfam" id="PF00077">
    <property type="entry name" value="RVP"/>
    <property type="match status" value="1"/>
</dbReference>
<dbReference type="KEGG" id="aful:116501274"/>
<evidence type="ECO:0000259" key="6">
    <source>
        <dbReference type="PROSITE" id="PS50175"/>
    </source>
</evidence>
<feature type="compositionally biased region" description="Basic and acidic residues" evidence="5">
    <location>
        <begin position="204"/>
        <end position="217"/>
    </location>
</feature>
<dbReference type="PANTHER" id="PTHR19422">
    <property type="entry name" value="GAG RETROVIRAL POLYPROTEIN"/>
    <property type="match status" value="1"/>
</dbReference>
<dbReference type="InterPro" id="IPR051592">
    <property type="entry name" value="HERV-K_Pro_peptidase_A2"/>
</dbReference>
<dbReference type="RefSeq" id="XP_032062684.1">
    <property type="nucleotide sequence ID" value="XM_032206793.1"/>
</dbReference>
<evidence type="ECO:0000313" key="8">
    <source>
        <dbReference type="RefSeq" id="XP_032062684.1"/>
    </source>
</evidence>
<evidence type="ECO:0000256" key="1">
    <source>
        <dbReference type="ARBA" id="ARBA00022670"/>
    </source>
</evidence>
<dbReference type="PANTHER" id="PTHR19422:SF123">
    <property type="entry name" value="RT1 CLASS I, LOCUS CE15"/>
    <property type="match status" value="1"/>
</dbReference>
<evidence type="ECO:0000256" key="2">
    <source>
        <dbReference type="ARBA" id="ARBA00022750"/>
    </source>
</evidence>
<dbReference type="Pfam" id="PF00692">
    <property type="entry name" value="dUTPase"/>
    <property type="match status" value="1"/>
</dbReference>
<keyword evidence="4" id="KW-0175">Coiled coil</keyword>
<dbReference type="InterPro" id="IPR021109">
    <property type="entry name" value="Peptidase_aspartic_dom_sf"/>
</dbReference>
<sequence>MRGAAAACENRPSLKELMGTVQGKQDLINRLQTQLAKKKQLRTEELKIAQEKAAKIKEWVTFKLRELELENYHLKNCNQRLTEQIEALQDTLQGTGLNGIWTLLAVILGHVLDGIREDPVLQRSPGGGRDKNPRTRVGKVKGTWSPRTRERIPPVTRRRRLKGSLGKFRGACDNVLCSRGEAFTTSSSNRSNRNDLSTWCVGKRLEQREGPPRDDTKSGIYDSSRNGSVTNVCKESLYLRPATRGSLGLDLATAVDVMLLDSKPTRVKTGVMGPVTINGDPVGALLIGRSSATLNGLQILVGLIDKDYFGEIQIMVSAMFPPMHVPKDTKIAQLIPLPHLAASLPPMVNKDRGLRAFGSTGKVALLTLGMQQRPRQKITVCLKDEKLQIEALLDTGADVTIISAQTWPPHWPTFESSTTVAGVGGMTIARRSPVLQWTIGDKVVKCSVSVLPLPDGVQALIGRDILAQMGMVLTSDHHL</sequence>
<dbReference type="GO" id="GO:0006508">
    <property type="term" value="P:proteolysis"/>
    <property type="evidence" value="ECO:0007669"/>
    <property type="project" value="UniProtKB-KW"/>
</dbReference>